<evidence type="ECO:0000256" key="1">
    <source>
        <dbReference type="SAM" id="MobiDB-lite"/>
    </source>
</evidence>
<feature type="compositionally biased region" description="Low complexity" evidence="1">
    <location>
        <begin position="1"/>
        <end position="16"/>
    </location>
</feature>
<reference evidence="3" key="2">
    <citation type="submission" date="2021-05" db="UniProtKB">
        <authorList>
            <consortium name="EnsemblPlants"/>
        </authorList>
    </citation>
    <scope>IDENTIFICATION</scope>
    <source>
        <strain evidence="3">subsp. malaccensis</strain>
    </source>
</reference>
<dbReference type="InParanoid" id="A0A804HP63"/>
<evidence type="ECO:0000313" key="3">
    <source>
        <dbReference type="EnsemblPlants" id="Ma01_p01560.1"/>
    </source>
</evidence>
<sequence>MAPSSTSYPPLSSASTERVPQQLRVGSVRGLGFSI</sequence>
<dbReference type="EnsemblPlants" id="Ma01_t01560.1">
    <property type="protein sequence ID" value="Ma01_p01560.1"/>
    <property type="gene ID" value="Ma01_g01560"/>
</dbReference>
<keyword evidence="4" id="KW-1185">Reference proteome</keyword>
<evidence type="ECO:0000313" key="4">
    <source>
        <dbReference type="Proteomes" id="UP000012960"/>
    </source>
</evidence>
<organism evidence="3 4">
    <name type="scientific">Musa acuminata subsp. malaccensis</name>
    <name type="common">Wild banana</name>
    <name type="synonym">Musa malaccensis</name>
    <dbReference type="NCBI Taxonomy" id="214687"/>
    <lineage>
        <taxon>Eukaryota</taxon>
        <taxon>Viridiplantae</taxon>
        <taxon>Streptophyta</taxon>
        <taxon>Embryophyta</taxon>
        <taxon>Tracheophyta</taxon>
        <taxon>Spermatophyta</taxon>
        <taxon>Magnoliopsida</taxon>
        <taxon>Liliopsida</taxon>
        <taxon>Zingiberales</taxon>
        <taxon>Musaceae</taxon>
        <taxon>Musa</taxon>
    </lineage>
</organism>
<proteinExistence type="predicted"/>
<dbReference type="AlphaFoldDB" id="A0A804HP63"/>
<evidence type="ECO:0000313" key="2">
    <source>
        <dbReference type="EMBL" id="CAG1858258.1"/>
    </source>
</evidence>
<feature type="region of interest" description="Disordered" evidence="1">
    <location>
        <begin position="1"/>
        <end position="20"/>
    </location>
</feature>
<protein>
    <submittedName>
        <fullName evidence="2">(wild Malaysian banana) hypothetical protein</fullName>
    </submittedName>
</protein>
<dbReference type="EMBL" id="HG996466">
    <property type="protein sequence ID" value="CAG1858258.1"/>
    <property type="molecule type" value="Genomic_DNA"/>
</dbReference>
<name>A0A804HP63_MUSAM</name>
<accession>A0A804HP63</accession>
<gene>
    <name evidence="2" type="ORF">GSMUA_285530.1</name>
</gene>
<dbReference type="Gramene" id="Ma01_t01560.1">
    <property type="protein sequence ID" value="Ma01_p01560.1"/>
    <property type="gene ID" value="Ma01_g01560"/>
</dbReference>
<dbReference type="Proteomes" id="UP000012960">
    <property type="component" value="Unplaced"/>
</dbReference>
<reference evidence="2" key="1">
    <citation type="submission" date="2021-03" db="EMBL/GenBank/DDBJ databases">
        <authorList>
            <consortium name="Genoscope - CEA"/>
            <person name="William W."/>
        </authorList>
    </citation>
    <scope>NUCLEOTIDE SEQUENCE</scope>
    <source>
        <strain evidence="2">Doubled-haploid Pahang</strain>
    </source>
</reference>